<gene>
    <name evidence="2" type="ORF">R7V75_01670</name>
    <name evidence="1" type="ORF">R7W54_01870</name>
</gene>
<reference evidence="1 3" key="1">
    <citation type="submission" date="2023-10" db="EMBL/GenBank/DDBJ databases">
        <title>Genome sequences of Mycoplasma ovipneumoniae isolated from goats.</title>
        <authorList>
            <person name="Spergser J."/>
        </authorList>
    </citation>
    <scope>NUCLEOTIDE SEQUENCE</scope>
    <source>
        <strain evidence="2 3">1N</strain>
        <strain evidence="1">5N</strain>
    </source>
</reference>
<keyword evidence="3" id="KW-1185">Reference proteome</keyword>
<dbReference type="EMBL" id="JAWPFE010000009">
    <property type="protein sequence ID" value="MDW2892712.1"/>
    <property type="molecule type" value="Genomic_DNA"/>
</dbReference>
<protein>
    <submittedName>
        <fullName evidence="1">Uncharacterized protein</fullName>
    </submittedName>
</protein>
<dbReference type="Proteomes" id="UP001281777">
    <property type="component" value="Unassembled WGS sequence"/>
</dbReference>
<proteinExistence type="predicted"/>
<evidence type="ECO:0000313" key="4">
    <source>
        <dbReference type="Proteomes" id="UP001281777"/>
    </source>
</evidence>
<evidence type="ECO:0000313" key="1">
    <source>
        <dbReference type="EMBL" id="MDW2892712.1"/>
    </source>
</evidence>
<comment type="caution">
    <text evidence="1">The sequence shown here is derived from an EMBL/GenBank/DDBJ whole genome shotgun (WGS) entry which is preliminary data.</text>
</comment>
<dbReference type="EMBL" id="JAWPFF010000007">
    <property type="protein sequence ID" value="MDW2908433.1"/>
    <property type="molecule type" value="Genomic_DNA"/>
</dbReference>
<evidence type="ECO:0000313" key="2">
    <source>
        <dbReference type="EMBL" id="MDW2908433.1"/>
    </source>
</evidence>
<dbReference type="Proteomes" id="UP001275471">
    <property type="component" value="Unassembled WGS sequence"/>
</dbReference>
<dbReference type="AlphaFoldDB" id="A0AAJ2P567"/>
<name>A0AAJ2P567_9BACT</name>
<evidence type="ECO:0000313" key="3">
    <source>
        <dbReference type="Proteomes" id="UP001275471"/>
    </source>
</evidence>
<sequence length="66" mass="7983">MGNTRNNRLRKYCKKGWKRTRNAVQILVTEGYVKPIWVWQFDGKKLLFSEYKYANIPLNRCFLLKS</sequence>
<organism evidence="1 4">
    <name type="scientific">Mesomycoplasma ovipneumoniae</name>
    <dbReference type="NCBI Taxonomy" id="29562"/>
    <lineage>
        <taxon>Bacteria</taxon>
        <taxon>Bacillati</taxon>
        <taxon>Mycoplasmatota</taxon>
        <taxon>Mycoplasmoidales</taxon>
        <taxon>Metamycoplasmataceae</taxon>
        <taxon>Mesomycoplasma</taxon>
    </lineage>
</organism>
<accession>A0AAJ2P567</accession>